<keyword evidence="3" id="KW-1185">Reference proteome</keyword>
<name>A0A2P6CDQ6_9FLAO</name>
<dbReference type="EMBL" id="MSCK01000001">
    <property type="protein sequence ID" value="PQJ73042.1"/>
    <property type="molecule type" value="Genomic_DNA"/>
</dbReference>
<evidence type="ECO:0000313" key="2">
    <source>
        <dbReference type="EMBL" id="PQJ73042.1"/>
    </source>
</evidence>
<dbReference type="PANTHER" id="PTHR48100:SF59">
    <property type="entry name" value="ADENOSYLCOBALAMIN_ALPHA-RIBAZOLE PHOSPHATASE"/>
    <property type="match status" value="1"/>
</dbReference>
<dbReference type="SUPFAM" id="SSF53254">
    <property type="entry name" value="Phosphoglycerate mutase-like"/>
    <property type="match status" value="1"/>
</dbReference>
<protein>
    <recommendedName>
        <fullName evidence="1">Alpha-ribazole phosphatase</fullName>
        <ecNumber evidence="1">3.1.3.73</ecNumber>
    </recommendedName>
</protein>
<dbReference type="InterPro" id="IPR029033">
    <property type="entry name" value="His_PPase_superfam"/>
</dbReference>
<dbReference type="Gene3D" id="3.40.50.1240">
    <property type="entry name" value="Phosphoglycerate mutase-like"/>
    <property type="match status" value="1"/>
</dbReference>
<accession>A0A2P6CDQ6</accession>
<dbReference type="SMART" id="SM00855">
    <property type="entry name" value="PGAM"/>
    <property type="match status" value="1"/>
</dbReference>
<evidence type="ECO:0000313" key="3">
    <source>
        <dbReference type="Proteomes" id="UP000247345"/>
    </source>
</evidence>
<dbReference type="PANTHER" id="PTHR48100">
    <property type="entry name" value="BROAD-SPECIFICITY PHOSPHATASE YOR283W-RELATED"/>
    <property type="match status" value="1"/>
</dbReference>
<dbReference type="CDD" id="cd07067">
    <property type="entry name" value="HP_PGM_like"/>
    <property type="match status" value="1"/>
</dbReference>
<dbReference type="InterPro" id="IPR050275">
    <property type="entry name" value="PGM_Phosphatase"/>
</dbReference>
<dbReference type="Pfam" id="PF00300">
    <property type="entry name" value="His_Phos_1"/>
    <property type="match status" value="1"/>
</dbReference>
<dbReference type="InterPro" id="IPR013078">
    <property type="entry name" value="His_Pase_superF_clade-1"/>
</dbReference>
<dbReference type="GO" id="GO:0005737">
    <property type="term" value="C:cytoplasm"/>
    <property type="evidence" value="ECO:0007669"/>
    <property type="project" value="TreeGrafter"/>
</dbReference>
<proteinExistence type="predicted"/>
<reference evidence="2 3" key="1">
    <citation type="submission" date="2016-12" db="EMBL/GenBank/DDBJ databases">
        <title>Trade-off between light-utilization and light-protection in marine flavobacteria.</title>
        <authorList>
            <person name="Kumagai Y."/>
            <person name="Yoshizawa S."/>
            <person name="Kogure K."/>
            <person name="Iwasaki W."/>
        </authorList>
    </citation>
    <scope>NUCLEOTIDE SEQUENCE [LARGE SCALE GENOMIC DNA]</scope>
    <source>
        <strain evidence="2 3">KCTC 12100</strain>
    </source>
</reference>
<dbReference type="InterPro" id="IPR017578">
    <property type="entry name" value="Ribazole_CobC"/>
</dbReference>
<comment type="caution">
    <text evidence="2">The sequence shown here is derived from an EMBL/GenBank/DDBJ whole genome shotgun (WGS) entry which is preliminary data.</text>
</comment>
<dbReference type="Proteomes" id="UP000247345">
    <property type="component" value="Unassembled WGS sequence"/>
</dbReference>
<dbReference type="RefSeq" id="WP_170062887.1">
    <property type="nucleotide sequence ID" value="NZ_CP150661.1"/>
</dbReference>
<dbReference type="GO" id="GO:0009236">
    <property type="term" value="P:cobalamin biosynthetic process"/>
    <property type="evidence" value="ECO:0007669"/>
    <property type="project" value="UniProtKB-UniRule"/>
</dbReference>
<dbReference type="EC" id="3.1.3.73" evidence="1"/>
<dbReference type="AlphaFoldDB" id="A0A2P6CDQ6"/>
<dbReference type="NCBIfam" id="TIGR03162">
    <property type="entry name" value="ribazole_cobC"/>
    <property type="match status" value="1"/>
</dbReference>
<sequence>MEIILIRHTTPKIAKGICYGQSDIDVTDTFLEEIKPILTDVSIKDAETVYYSSPLKRCQKLAEKLSNTILFDDRLKELDFGDWELQNWNDINQEALDIWMNDFVKVAVTNGESYLDLHARTTNFLLEIAKKEFKKVVIVTHAGVMRSLYSFIHKTPLEKSFDLKLQYAQVLKLNY</sequence>
<dbReference type="GO" id="GO:0043755">
    <property type="term" value="F:alpha-ribazole phosphatase activity"/>
    <property type="evidence" value="ECO:0007669"/>
    <property type="project" value="UniProtKB-UniRule"/>
</dbReference>
<gene>
    <name evidence="2" type="ORF">BTO14_07135</name>
</gene>
<evidence type="ECO:0000256" key="1">
    <source>
        <dbReference type="NCBIfam" id="TIGR03162"/>
    </source>
</evidence>
<organism evidence="2 3">
    <name type="scientific">Polaribacter butkevichii</name>
    <dbReference type="NCBI Taxonomy" id="218490"/>
    <lineage>
        <taxon>Bacteria</taxon>
        <taxon>Pseudomonadati</taxon>
        <taxon>Bacteroidota</taxon>
        <taxon>Flavobacteriia</taxon>
        <taxon>Flavobacteriales</taxon>
        <taxon>Flavobacteriaceae</taxon>
    </lineage>
</organism>